<evidence type="ECO:0000313" key="2">
    <source>
        <dbReference type="Proteomes" id="UP001215280"/>
    </source>
</evidence>
<comment type="caution">
    <text evidence="1">The sequence shown here is derived from an EMBL/GenBank/DDBJ whole genome shotgun (WGS) entry which is preliminary data.</text>
</comment>
<dbReference type="EMBL" id="JARJLG010000004">
    <property type="protein sequence ID" value="KAJ7782025.1"/>
    <property type="molecule type" value="Genomic_DNA"/>
</dbReference>
<proteinExistence type="predicted"/>
<protein>
    <submittedName>
        <fullName evidence="1">Uncharacterized protein</fullName>
    </submittedName>
</protein>
<keyword evidence="2" id="KW-1185">Reference proteome</keyword>
<gene>
    <name evidence="1" type="ORF">DFH07DRAFT_792348</name>
</gene>
<organism evidence="1 2">
    <name type="scientific">Mycena maculata</name>
    <dbReference type="NCBI Taxonomy" id="230809"/>
    <lineage>
        <taxon>Eukaryota</taxon>
        <taxon>Fungi</taxon>
        <taxon>Dikarya</taxon>
        <taxon>Basidiomycota</taxon>
        <taxon>Agaricomycotina</taxon>
        <taxon>Agaricomycetes</taxon>
        <taxon>Agaricomycetidae</taxon>
        <taxon>Agaricales</taxon>
        <taxon>Marasmiineae</taxon>
        <taxon>Mycenaceae</taxon>
        <taxon>Mycena</taxon>
    </lineage>
</organism>
<dbReference type="AlphaFoldDB" id="A0AAD7KBE1"/>
<dbReference type="Proteomes" id="UP001215280">
    <property type="component" value="Unassembled WGS sequence"/>
</dbReference>
<name>A0AAD7KBE1_9AGAR</name>
<reference evidence="1" key="1">
    <citation type="submission" date="2023-03" db="EMBL/GenBank/DDBJ databases">
        <title>Massive genome expansion in bonnet fungi (Mycena s.s.) driven by repeated elements and novel gene families across ecological guilds.</title>
        <authorList>
            <consortium name="Lawrence Berkeley National Laboratory"/>
            <person name="Harder C.B."/>
            <person name="Miyauchi S."/>
            <person name="Viragh M."/>
            <person name="Kuo A."/>
            <person name="Thoen E."/>
            <person name="Andreopoulos B."/>
            <person name="Lu D."/>
            <person name="Skrede I."/>
            <person name="Drula E."/>
            <person name="Henrissat B."/>
            <person name="Morin E."/>
            <person name="Kohler A."/>
            <person name="Barry K."/>
            <person name="LaButti K."/>
            <person name="Morin E."/>
            <person name="Salamov A."/>
            <person name="Lipzen A."/>
            <person name="Mereny Z."/>
            <person name="Hegedus B."/>
            <person name="Baldrian P."/>
            <person name="Stursova M."/>
            <person name="Weitz H."/>
            <person name="Taylor A."/>
            <person name="Grigoriev I.V."/>
            <person name="Nagy L.G."/>
            <person name="Martin F."/>
            <person name="Kauserud H."/>
        </authorList>
    </citation>
    <scope>NUCLEOTIDE SEQUENCE</scope>
    <source>
        <strain evidence="1">CBHHK188m</strain>
    </source>
</reference>
<sequence length="120" mass="13677">MGVYIQHLPGHITVLASVNSSSFILLARDSHHSHHHPGQLRPSPHLQHDFPCPAHLLEASKSSISTDYFWSWEPKRAPPSPYFPASLNGWKANNWKENLVWRFVEENSPVFVFDGVTLKN</sequence>
<accession>A0AAD7KBE1</accession>
<evidence type="ECO:0000313" key="1">
    <source>
        <dbReference type="EMBL" id="KAJ7782025.1"/>
    </source>
</evidence>